<keyword evidence="2" id="KW-1185">Reference proteome</keyword>
<proteinExistence type="predicted"/>
<evidence type="ECO:0000313" key="1">
    <source>
        <dbReference type="EMBL" id="MBC5741466.1"/>
    </source>
</evidence>
<gene>
    <name evidence="1" type="ORF">H8Z79_13680</name>
</gene>
<dbReference type="RefSeq" id="WP_118040837.1">
    <property type="nucleotide sequence ID" value="NZ_JACOQE010000011.1"/>
</dbReference>
<evidence type="ECO:0008006" key="3">
    <source>
        <dbReference type="Google" id="ProtNLM"/>
    </source>
</evidence>
<comment type="caution">
    <text evidence="1">The sequence shown here is derived from an EMBL/GenBank/DDBJ whole genome shotgun (WGS) entry which is preliminary data.</text>
</comment>
<protein>
    <recommendedName>
        <fullName evidence="3">Swt1-like HEPN domain-containing protein</fullName>
    </recommendedName>
</protein>
<reference evidence="1 2" key="1">
    <citation type="submission" date="2020-08" db="EMBL/GenBank/DDBJ databases">
        <title>Genome public.</title>
        <authorList>
            <person name="Liu C."/>
            <person name="Sun Q."/>
        </authorList>
    </citation>
    <scope>NUCLEOTIDE SEQUENCE [LARGE SCALE GENOMIC DNA]</scope>
    <source>
        <strain evidence="1 2">27-44</strain>
    </source>
</reference>
<name>A0ABR7I4R5_9FIRM</name>
<dbReference type="EMBL" id="JACOQE010000011">
    <property type="protein sequence ID" value="MBC5741466.1"/>
    <property type="molecule type" value="Genomic_DNA"/>
</dbReference>
<sequence>MEYLLFRTLEESENYWSTMSIEEKKKKIGFGLQKDPLTTNYSIWGAPTVEFLRILLCDLYQIRDIYLRYDSLNQLEKHGLAHIIISATSAYIEDRYKHILLAHYPEDNVNKVVFLSISSDCSKTMNKLQVFSMDTLQITNEFKIPDHIKTDNDLKNWLQTECNTKEIHLFNDVFEKYDPNIIDYFGNYIHPRVKQIIGHDDIWDRIKNYRNLLAHPQEKVNERALKMACEALLSEEFIHRIEGISLWLLSLPPAQQQELVDRLTS</sequence>
<organism evidence="1 2">
    <name type="scientific">Blautia intestinalis</name>
    <dbReference type="NCBI Taxonomy" id="2763028"/>
    <lineage>
        <taxon>Bacteria</taxon>
        <taxon>Bacillati</taxon>
        <taxon>Bacillota</taxon>
        <taxon>Clostridia</taxon>
        <taxon>Lachnospirales</taxon>
        <taxon>Lachnospiraceae</taxon>
        <taxon>Blautia</taxon>
    </lineage>
</organism>
<dbReference type="Proteomes" id="UP000633936">
    <property type="component" value="Unassembled WGS sequence"/>
</dbReference>
<evidence type="ECO:0000313" key="2">
    <source>
        <dbReference type="Proteomes" id="UP000633936"/>
    </source>
</evidence>
<accession>A0ABR7I4R5</accession>